<accession>A0A0V0J4H1</accession>
<dbReference type="AlphaFoldDB" id="A0A0V0J4H1"/>
<feature type="region of interest" description="Disordered" evidence="1">
    <location>
        <begin position="197"/>
        <end position="335"/>
    </location>
</feature>
<name>A0A0V0J4H1_SCHSO</name>
<feature type="compositionally biased region" description="Basic and acidic residues" evidence="1">
    <location>
        <begin position="230"/>
        <end position="245"/>
    </location>
</feature>
<proteinExistence type="predicted"/>
<evidence type="ECO:0000256" key="1">
    <source>
        <dbReference type="SAM" id="MobiDB-lite"/>
    </source>
</evidence>
<evidence type="ECO:0000313" key="2">
    <source>
        <dbReference type="EMBL" id="JAP60668.1"/>
    </source>
</evidence>
<gene>
    <name evidence="2" type="ORF">TR153407</name>
</gene>
<organism evidence="2">
    <name type="scientific">Schistocephalus solidus</name>
    <name type="common">Tapeworm</name>
    <dbReference type="NCBI Taxonomy" id="70667"/>
    <lineage>
        <taxon>Eukaryota</taxon>
        <taxon>Metazoa</taxon>
        <taxon>Spiralia</taxon>
        <taxon>Lophotrochozoa</taxon>
        <taxon>Platyhelminthes</taxon>
        <taxon>Cestoda</taxon>
        <taxon>Eucestoda</taxon>
        <taxon>Diphyllobothriidea</taxon>
        <taxon>Diphyllobothriidae</taxon>
        <taxon>Schistocephalus</taxon>
    </lineage>
</organism>
<protein>
    <submittedName>
        <fullName evidence="2">Uncharacterized protein</fullName>
    </submittedName>
</protein>
<reference evidence="2" key="1">
    <citation type="submission" date="2016-01" db="EMBL/GenBank/DDBJ databases">
        <title>Reference transcriptome for the parasite Schistocephalus solidus: insights into the molecular evolution of parasitism.</title>
        <authorList>
            <person name="Hebert F.O."/>
            <person name="Grambauer S."/>
            <person name="Barber I."/>
            <person name="Landry C.R."/>
            <person name="Aubin-Horth N."/>
        </authorList>
    </citation>
    <scope>NUCLEOTIDE SEQUENCE</scope>
</reference>
<feature type="compositionally biased region" description="Polar residues" evidence="1">
    <location>
        <begin position="219"/>
        <end position="228"/>
    </location>
</feature>
<feature type="compositionally biased region" description="Polar residues" evidence="1">
    <location>
        <begin position="250"/>
        <end position="267"/>
    </location>
</feature>
<dbReference type="EMBL" id="GEEE01002557">
    <property type="protein sequence ID" value="JAP60668.1"/>
    <property type="molecule type" value="Transcribed_RNA"/>
</dbReference>
<sequence>MGNCRSTQNSDLVATGDHWHEVPLVRRPLYRCSFFRKSVKQHSHAVQTNMSGYAFDETKSLEQQITTVKSAVCSEAVFVSHLGSPGLSREIMKKRYQVPLTATRLLKRSYSMVQVTDAFSGKVDYEEGGFKDRKEGETPVNIAMTSTGSGEKPCRCLCTSTSRDARPIPLAKSEEHSRAGDQSDSFPVCRVIATKPPRTPVGVSFKRRPAAEMPPTDPVSVTKTTPRTSQRKEYTESRDPVMDSRRTRRPSSSGVADQSSFGTQVQKRSPVKTCLSRTPPASRPGSAKIGSSAPTQKVAGPTTAGRSSVYHPTAKLRDSNAPSPPSIRPSHNLTPPRSRLEYTFYVKDDDAFRRPFVDRHVEAIVRACQCGLQGNSGFPCHHLNHKHGQPQTLSRPTRSPVPTIQCESLFPKMKPITPALEDELLASTVSSINQVGDPSFLPPIFDQLILTCLFHYSNFQET</sequence>